<dbReference type="AlphaFoldDB" id="A0A9P8ZZG7"/>
<dbReference type="GeneID" id="70135924"/>
<evidence type="ECO:0000256" key="1">
    <source>
        <dbReference type="SAM" id="SignalP"/>
    </source>
</evidence>
<proteinExistence type="predicted"/>
<protein>
    <recommendedName>
        <fullName evidence="4">Malate dehydrogenase</fullName>
    </recommendedName>
</protein>
<feature type="chain" id="PRO_5040254043" description="Malate dehydrogenase" evidence="1">
    <location>
        <begin position="19"/>
        <end position="262"/>
    </location>
</feature>
<dbReference type="PANTHER" id="PTHR35567">
    <property type="entry name" value="MALATE DEHYDROGENASE (AFU_ORTHOLOGUE AFUA_2G13800)"/>
    <property type="match status" value="1"/>
</dbReference>
<dbReference type="Pfam" id="PF11937">
    <property type="entry name" value="DUF3455"/>
    <property type="match status" value="1"/>
</dbReference>
<keyword evidence="3" id="KW-1185">Reference proteome</keyword>
<feature type="signal peptide" evidence="1">
    <location>
        <begin position="1"/>
        <end position="18"/>
    </location>
</feature>
<dbReference type="Proteomes" id="UP000758603">
    <property type="component" value="Unassembled WGS sequence"/>
</dbReference>
<organism evidence="2 3">
    <name type="scientific">Truncatella angustata</name>
    <dbReference type="NCBI Taxonomy" id="152316"/>
    <lineage>
        <taxon>Eukaryota</taxon>
        <taxon>Fungi</taxon>
        <taxon>Dikarya</taxon>
        <taxon>Ascomycota</taxon>
        <taxon>Pezizomycotina</taxon>
        <taxon>Sordariomycetes</taxon>
        <taxon>Xylariomycetidae</taxon>
        <taxon>Amphisphaeriales</taxon>
        <taxon>Sporocadaceae</taxon>
        <taxon>Truncatella</taxon>
    </lineage>
</organism>
<dbReference type="EMBL" id="JAGPXC010000003">
    <property type="protein sequence ID" value="KAH6654999.1"/>
    <property type="molecule type" value="Genomic_DNA"/>
</dbReference>
<gene>
    <name evidence="2" type="ORF">BKA67DRAFT_656965</name>
</gene>
<reference evidence="2" key="1">
    <citation type="journal article" date="2021" name="Nat. Commun.">
        <title>Genetic determinants of endophytism in the Arabidopsis root mycobiome.</title>
        <authorList>
            <person name="Mesny F."/>
            <person name="Miyauchi S."/>
            <person name="Thiergart T."/>
            <person name="Pickel B."/>
            <person name="Atanasova L."/>
            <person name="Karlsson M."/>
            <person name="Huettel B."/>
            <person name="Barry K.W."/>
            <person name="Haridas S."/>
            <person name="Chen C."/>
            <person name="Bauer D."/>
            <person name="Andreopoulos W."/>
            <person name="Pangilinan J."/>
            <person name="LaButti K."/>
            <person name="Riley R."/>
            <person name="Lipzen A."/>
            <person name="Clum A."/>
            <person name="Drula E."/>
            <person name="Henrissat B."/>
            <person name="Kohler A."/>
            <person name="Grigoriev I.V."/>
            <person name="Martin F.M."/>
            <person name="Hacquard S."/>
        </authorList>
    </citation>
    <scope>NUCLEOTIDE SEQUENCE</scope>
    <source>
        <strain evidence="2">MPI-SDFR-AT-0073</strain>
    </source>
</reference>
<evidence type="ECO:0000313" key="3">
    <source>
        <dbReference type="Proteomes" id="UP000758603"/>
    </source>
</evidence>
<accession>A0A9P8ZZG7</accession>
<keyword evidence="1" id="KW-0732">Signal</keyword>
<evidence type="ECO:0000313" key="2">
    <source>
        <dbReference type="EMBL" id="KAH6654999.1"/>
    </source>
</evidence>
<sequence length="262" mass="27230">MRPSTLLAAALGAITTIAAPTWPSLNTNAAQPGSLDTVSAYFNMLATKVQEGRQMAVAPVCDLSTVKLPEAPVPLPSVSAGLTLKHVAVGRGTQNYTCDTTNSTAVPVAAGALATLFNASCIVSSYPDLANMITKMALQFTLTAEESRLGPSNLLISGQHYFTNATTPFFNLDRPNLQLGEAPTQKLNATNAPSDAAKGPDGAAAVPWLKLSTRNGATGDLQEVYRVETAGGSAPATCAGKTATFEVQYSAQYFFFAGPKPT</sequence>
<comment type="caution">
    <text evidence="2">The sequence shown here is derived from an EMBL/GenBank/DDBJ whole genome shotgun (WGS) entry which is preliminary data.</text>
</comment>
<dbReference type="OrthoDB" id="1859733at2759"/>
<name>A0A9P8ZZG7_9PEZI</name>
<dbReference type="InterPro" id="IPR021851">
    <property type="entry name" value="DUF3455"/>
</dbReference>
<dbReference type="PANTHER" id="PTHR35567:SF1">
    <property type="entry name" value="CONSERVED FUNGAL PROTEIN (AFU_ORTHOLOGUE AFUA_1G14230)"/>
    <property type="match status" value="1"/>
</dbReference>
<evidence type="ECO:0008006" key="4">
    <source>
        <dbReference type="Google" id="ProtNLM"/>
    </source>
</evidence>
<dbReference type="RefSeq" id="XP_045959264.1">
    <property type="nucleotide sequence ID" value="XM_046107033.1"/>
</dbReference>